<keyword evidence="3" id="KW-1003">Cell membrane</keyword>
<evidence type="ECO:0000256" key="6">
    <source>
        <dbReference type="ARBA" id="ARBA00022692"/>
    </source>
</evidence>
<dbReference type="GO" id="GO:0009401">
    <property type="term" value="P:phosphoenolpyruvate-dependent sugar phosphotransferase system"/>
    <property type="evidence" value="ECO:0007669"/>
    <property type="project" value="UniProtKB-KW"/>
</dbReference>
<keyword evidence="14" id="KW-1185">Reference proteome</keyword>
<keyword evidence="6 9" id="KW-0812">Transmembrane</keyword>
<evidence type="ECO:0000313" key="14">
    <source>
        <dbReference type="Proteomes" id="UP000014148"/>
    </source>
</evidence>
<comment type="subcellular location">
    <subcellularLocation>
        <location evidence="1">Cell membrane</location>
        <topology evidence="1">Multi-pass membrane protein</topology>
    </subcellularLocation>
</comment>
<evidence type="ECO:0000313" key="11">
    <source>
        <dbReference type="EMBL" id="EOH82912.1"/>
    </source>
</evidence>
<dbReference type="PATRIC" id="fig|1158601.3.peg.29"/>
<dbReference type="PIRSF" id="PIRSF006304">
    <property type="entry name" value="GatC"/>
    <property type="match status" value="1"/>
</dbReference>
<evidence type="ECO:0000256" key="8">
    <source>
        <dbReference type="ARBA" id="ARBA00023136"/>
    </source>
</evidence>
<dbReference type="InterPro" id="IPR013853">
    <property type="entry name" value="EIIC-GAT"/>
</dbReference>
<keyword evidence="7 9" id="KW-1133">Transmembrane helix</keyword>
<evidence type="ECO:0000256" key="1">
    <source>
        <dbReference type="ARBA" id="ARBA00004651"/>
    </source>
</evidence>
<dbReference type="Proteomes" id="UP000014148">
    <property type="component" value="Unassembled WGS sequence"/>
</dbReference>
<evidence type="ECO:0000256" key="5">
    <source>
        <dbReference type="ARBA" id="ARBA00022683"/>
    </source>
</evidence>
<feature type="transmembrane region" description="Helical" evidence="9">
    <location>
        <begin position="401"/>
        <end position="423"/>
    </location>
</feature>
<feature type="transmembrane region" description="Helical" evidence="9">
    <location>
        <begin position="370"/>
        <end position="389"/>
    </location>
</feature>
<dbReference type="InterPro" id="IPR004703">
    <property type="entry name" value="PTS_sugar-sp_permease"/>
</dbReference>
<evidence type="ECO:0000313" key="12">
    <source>
        <dbReference type="EMBL" id="EOT63214.1"/>
    </source>
</evidence>
<name>R2PEY8_9ENTE</name>
<dbReference type="STRING" id="71451.RV07_GL002865"/>
<protein>
    <recommendedName>
        <fullName evidence="10">PTS EIIC type-2 domain-containing protein</fullName>
    </recommendedName>
</protein>
<reference evidence="12 14" key="2">
    <citation type="submission" date="2013-03" db="EMBL/GenBank/DDBJ databases">
        <title>The Genome Sequence of Enterococcus malodoratus ATCC_43197 (PacBio/Illumina hybrid assembly).</title>
        <authorList>
            <consortium name="The Broad Institute Genomics Platform"/>
            <consortium name="The Broad Institute Genome Sequencing Center for Infectious Disease"/>
            <person name="Earl A."/>
            <person name="Russ C."/>
            <person name="Gilmore M."/>
            <person name="Surin D."/>
            <person name="Walker B."/>
            <person name="Young S."/>
            <person name="Zeng Q."/>
            <person name="Gargeya S."/>
            <person name="Fitzgerald M."/>
            <person name="Haas B."/>
            <person name="Abouelleil A."/>
            <person name="Allen A.W."/>
            <person name="Alvarado L."/>
            <person name="Arachchi H.M."/>
            <person name="Berlin A.M."/>
            <person name="Chapman S.B."/>
            <person name="Gainer-Dewar J."/>
            <person name="Goldberg J."/>
            <person name="Griggs A."/>
            <person name="Gujja S."/>
            <person name="Hansen M."/>
            <person name="Howarth C."/>
            <person name="Imamovic A."/>
            <person name="Ireland A."/>
            <person name="Larimer J."/>
            <person name="McCowan C."/>
            <person name="Murphy C."/>
            <person name="Pearson M."/>
            <person name="Poon T.W."/>
            <person name="Priest M."/>
            <person name="Roberts A."/>
            <person name="Saif S."/>
            <person name="Shea T."/>
            <person name="Sisk P."/>
            <person name="Sykes S."/>
            <person name="Wortman J."/>
            <person name="Nusbaum C."/>
            <person name="Birren B."/>
        </authorList>
    </citation>
    <scope>NUCLEOTIDE SEQUENCE [LARGE SCALE GENOMIC DNA]</scope>
    <source>
        <strain evidence="12 14">ATCC 43197</strain>
    </source>
</reference>
<feature type="transmembrane region" description="Helical" evidence="9">
    <location>
        <begin position="183"/>
        <end position="202"/>
    </location>
</feature>
<keyword evidence="5" id="KW-0598">Phosphotransferase system</keyword>
<comment type="caution">
    <text evidence="11">The sequence shown here is derived from an EMBL/GenBank/DDBJ whole genome shotgun (WGS) entry which is preliminary data.</text>
</comment>
<sequence length="470" mass="50956">MDNVLGILTKIMEAFGPSVVVPFVLFFIALALKVPVKKAFNSALSAGIGLAGFNMIITAFTPIVTPVVTRMVEDTGINLRILDVGWQAASVVAYSTEVGMLFLIIGLAIQTVLFLTKFTNIFMPSDLWNNWQFMLWGSMVYLTTGNLWLAMGLMILQNLYVLVFCESIAKRWSKFYGYPRTVIVAPLMSCTVPYAIVMDKVLNLFKLDKVKLNPEYLESKLGFLGEPASLGFILGVILGFFGNLTRLGELNAWGEMLILGISMAAVMSIFPKIAGIFAGAFSAITDASRKATKSGNKERVWYLGVNDAVGYGEPSTLLTGMLLIPIMLVIAIFLPGNQVLPMVDLIAIPYVIQMIMSVSKGNIAKGLISGAIYFSIGLLTITAVAPIFTEVAVETGVSIPAGAMLICSFANMSNPIFALLFFAFNSQSPLLIGISVAVYLGLLFITKTKKNQLEDYLEQANVEAEADTAV</sequence>
<keyword evidence="4" id="KW-0762">Sugar transport</keyword>
<evidence type="ECO:0000256" key="2">
    <source>
        <dbReference type="ARBA" id="ARBA00022448"/>
    </source>
</evidence>
<dbReference type="EMBL" id="AJAK01000001">
    <property type="protein sequence ID" value="EOH82912.1"/>
    <property type="molecule type" value="Genomic_DNA"/>
</dbReference>
<feature type="transmembrane region" description="Helical" evidence="9">
    <location>
        <begin position="223"/>
        <end position="244"/>
    </location>
</feature>
<evidence type="ECO:0000313" key="13">
    <source>
        <dbReference type="Proteomes" id="UP000013783"/>
    </source>
</evidence>
<reference evidence="11 13" key="1">
    <citation type="submission" date="2013-02" db="EMBL/GenBank/DDBJ databases">
        <title>The Genome Sequence of Enterococcus malodoratus ATCC_43197.</title>
        <authorList>
            <consortium name="The Broad Institute Genome Sequencing Platform"/>
            <consortium name="The Broad Institute Genome Sequencing Center for Infectious Disease"/>
            <person name="Earl A.M."/>
            <person name="Gilmore M.S."/>
            <person name="Lebreton F."/>
            <person name="Walker B."/>
            <person name="Young S.K."/>
            <person name="Zeng Q."/>
            <person name="Gargeya S."/>
            <person name="Fitzgerald M."/>
            <person name="Haas B."/>
            <person name="Abouelleil A."/>
            <person name="Alvarado L."/>
            <person name="Arachchi H.M."/>
            <person name="Berlin A.M."/>
            <person name="Chapman S.B."/>
            <person name="Dewar J."/>
            <person name="Goldberg J."/>
            <person name="Griggs A."/>
            <person name="Gujja S."/>
            <person name="Hansen M."/>
            <person name="Howarth C."/>
            <person name="Imamovic A."/>
            <person name="Larimer J."/>
            <person name="McCowan C."/>
            <person name="Murphy C."/>
            <person name="Neiman D."/>
            <person name="Pearson M."/>
            <person name="Priest M."/>
            <person name="Roberts A."/>
            <person name="Saif S."/>
            <person name="Shea T."/>
            <person name="Sisk P."/>
            <person name="Sykes S."/>
            <person name="Wortman J."/>
            <person name="Nusbaum C."/>
            <person name="Birren B."/>
        </authorList>
    </citation>
    <scope>NUCLEOTIDE SEQUENCE [LARGE SCALE GENOMIC DNA]</scope>
    <source>
        <strain evidence="11 13">ATCC 43197</strain>
    </source>
</reference>
<dbReference type="Proteomes" id="UP000013783">
    <property type="component" value="Unassembled WGS sequence"/>
</dbReference>
<accession>R2PEY8</accession>
<proteinExistence type="predicted"/>
<keyword evidence="2" id="KW-0813">Transport</keyword>
<evidence type="ECO:0000256" key="4">
    <source>
        <dbReference type="ARBA" id="ARBA00022597"/>
    </source>
</evidence>
<dbReference type="GO" id="GO:0015577">
    <property type="term" value="F:galactitol transmembrane transporter activity"/>
    <property type="evidence" value="ECO:0007669"/>
    <property type="project" value="InterPro"/>
</dbReference>
<evidence type="ECO:0000259" key="10">
    <source>
        <dbReference type="PROSITE" id="PS51104"/>
    </source>
</evidence>
<dbReference type="PANTHER" id="PTHR37324:SF2">
    <property type="entry name" value="PTS SYSTEM GALACTITOL-SPECIFIC EIIC COMPONENT"/>
    <property type="match status" value="1"/>
</dbReference>
<feature type="transmembrane region" description="Helical" evidence="9">
    <location>
        <begin position="316"/>
        <end position="334"/>
    </location>
</feature>
<evidence type="ECO:0000256" key="3">
    <source>
        <dbReference type="ARBA" id="ARBA00022475"/>
    </source>
</evidence>
<feature type="transmembrane region" description="Helical" evidence="9">
    <location>
        <begin position="44"/>
        <end position="64"/>
    </location>
</feature>
<dbReference type="InterPro" id="IPR013014">
    <property type="entry name" value="PTS_EIIC_2"/>
</dbReference>
<dbReference type="PROSITE" id="PS51104">
    <property type="entry name" value="PTS_EIIC_TYPE_2"/>
    <property type="match status" value="1"/>
</dbReference>
<evidence type="ECO:0000256" key="9">
    <source>
        <dbReference type="SAM" id="Phobius"/>
    </source>
</evidence>
<dbReference type="EMBL" id="ASWA01000006">
    <property type="protein sequence ID" value="EOT63214.1"/>
    <property type="molecule type" value="Genomic_DNA"/>
</dbReference>
<feature type="transmembrane region" description="Helical" evidence="9">
    <location>
        <begin position="340"/>
        <end position="358"/>
    </location>
</feature>
<dbReference type="AlphaFoldDB" id="R2PEY8"/>
<dbReference type="GO" id="GO:0005886">
    <property type="term" value="C:plasma membrane"/>
    <property type="evidence" value="ECO:0007669"/>
    <property type="project" value="UniProtKB-SubCell"/>
</dbReference>
<keyword evidence="8 9" id="KW-0472">Membrane</keyword>
<feature type="domain" description="PTS EIIC type-2" evidence="10">
    <location>
        <begin position="9"/>
        <end position="447"/>
    </location>
</feature>
<feature type="transmembrane region" description="Helical" evidence="9">
    <location>
        <begin position="139"/>
        <end position="163"/>
    </location>
</feature>
<feature type="transmembrane region" description="Helical" evidence="9">
    <location>
        <begin position="430"/>
        <end position="446"/>
    </location>
</feature>
<dbReference type="Pfam" id="PF03611">
    <property type="entry name" value="EIIC-GAT"/>
    <property type="match status" value="1"/>
</dbReference>
<gene>
    <name evidence="12" type="ORF">I585_04568</name>
    <name evidence="11" type="ORF">UAI_00030</name>
</gene>
<feature type="transmembrane region" description="Helical" evidence="9">
    <location>
        <begin position="98"/>
        <end position="118"/>
    </location>
</feature>
<feature type="transmembrane region" description="Helical" evidence="9">
    <location>
        <begin position="14"/>
        <end position="32"/>
    </location>
</feature>
<evidence type="ECO:0000256" key="7">
    <source>
        <dbReference type="ARBA" id="ARBA00022989"/>
    </source>
</evidence>
<organism evidence="11 13">
    <name type="scientific">Enterococcus malodoratus ATCC 43197</name>
    <dbReference type="NCBI Taxonomy" id="1158601"/>
    <lineage>
        <taxon>Bacteria</taxon>
        <taxon>Bacillati</taxon>
        <taxon>Bacillota</taxon>
        <taxon>Bacilli</taxon>
        <taxon>Lactobacillales</taxon>
        <taxon>Enterococcaceae</taxon>
        <taxon>Enterococcus</taxon>
    </lineage>
</organism>
<feature type="transmembrane region" description="Helical" evidence="9">
    <location>
        <begin position="256"/>
        <end position="284"/>
    </location>
</feature>
<dbReference type="eggNOG" id="COG3775">
    <property type="taxonomic scope" value="Bacteria"/>
</dbReference>
<dbReference type="PANTHER" id="PTHR37324">
    <property type="entry name" value="PTS SYSTEM GALACTITOL-SPECIFIC EIIC COMPONENT"/>
    <property type="match status" value="1"/>
</dbReference>